<reference evidence="2 3" key="1">
    <citation type="submission" date="2014-04" db="EMBL/GenBank/DDBJ databases">
        <title>Evolutionary Origins and Diversification of the Mycorrhizal Mutualists.</title>
        <authorList>
            <consortium name="DOE Joint Genome Institute"/>
            <consortium name="Mycorrhizal Genomics Consortium"/>
            <person name="Kohler A."/>
            <person name="Kuo A."/>
            <person name="Nagy L.G."/>
            <person name="Floudas D."/>
            <person name="Copeland A."/>
            <person name="Barry K.W."/>
            <person name="Cichocki N."/>
            <person name="Veneault-Fourrey C."/>
            <person name="LaButti K."/>
            <person name="Lindquist E.A."/>
            <person name="Lipzen A."/>
            <person name="Lundell T."/>
            <person name="Morin E."/>
            <person name="Murat C."/>
            <person name="Riley R."/>
            <person name="Ohm R."/>
            <person name="Sun H."/>
            <person name="Tunlid A."/>
            <person name="Henrissat B."/>
            <person name="Grigoriev I.V."/>
            <person name="Hibbett D.S."/>
            <person name="Martin F."/>
        </authorList>
    </citation>
    <scope>NUCLEOTIDE SEQUENCE [LARGE SCALE GENOMIC DNA]</scope>
    <source>
        <strain evidence="2 3">Koide BX008</strain>
    </source>
</reference>
<protein>
    <submittedName>
        <fullName evidence="2">Uncharacterized protein</fullName>
    </submittedName>
</protein>
<evidence type="ECO:0000313" key="2">
    <source>
        <dbReference type="EMBL" id="KIL61552.1"/>
    </source>
</evidence>
<accession>A0A0C2WJ64</accession>
<dbReference type="OrthoDB" id="294251at2759"/>
<dbReference type="EMBL" id="KN818283">
    <property type="protein sequence ID" value="KIL61552.1"/>
    <property type="molecule type" value="Genomic_DNA"/>
</dbReference>
<dbReference type="STRING" id="946122.A0A0C2WJ64"/>
<feature type="region of interest" description="Disordered" evidence="1">
    <location>
        <begin position="428"/>
        <end position="543"/>
    </location>
</feature>
<sequence length="828" mass="90453">MHDLTIPLHSKYNSLCWQLSSPRSPIRARPQTRECKRGAGGKQEIAGRILQSIFPDDDEEQHDVRRKRLFHNFLARQDKVPISRSPANTIHLQSPSRERDDVPPTTVIDTPTISHDDGSATLVPPRPFSKHRQDKSMLIDWIGSWWAGKPRRPSPISSIDSNTSSVTTAPPSEPTSSGLAVVKQPNQAKRRRTTKSAFGTLGIPILNPIISTTPTPTTSVTVPKSTAPAIEISSTAEEIPASTDTVHSKMSRKTSATVASATSTTNDADDSSIVVLPSPLLRTMFSAPLALAEPRLTATSAEKIWLDRPLPYVLQTEWHLLHRTFLCRLPRFMNSRLFKRTISQKHTRLFLTGHHSRHKSDVVGPQVVELAHMLMKQARDGGLVLLSPERQRETQRCCCPYFHETRSHVSQSEHGRSCDDVAGCGKFDGQGQGQGKRASRGGRGNLMQHVSSPLFGALRSSNNAGEKTITPRRGPNSGSHAMTQGSDSPQGSSTIPGSGAATTTRATTANASTPTNDDRLEENDEGDEEGSFTGGGGDTLSFKSRRSTGIDIVQDNYSCDGSLSLDLGNLQKTSDLHHQGRVDGKAPLQAVQAATATVRLSLADRLGRHYQQHCRFPRQWFLLRLLQCCPSLPTCTDTRTRYSAEATQLTEIHDEKRGANQKVWDAFLKHRSNRAKTGRAEQPRHVSSFTGGSAIMASGGASLAAGGVAAIFGMKITGGTRGGDEDEVQEELTHSEGLIGFAQLCLPANKGARVRPVGSEWNTSYSVQSVVGVFRWIGDEGAWAVPYPNTITSKKHIQRHRPPLLLNLSNHISRSIIAIWAFTTLRHS</sequence>
<evidence type="ECO:0000256" key="1">
    <source>
        <dbReference type="SAM" id="MobiDB-lite"/>
    </source>
</evidence>
<feature type="compositionally biased region" description="Polar residues" evidence="1">
    <location>
        <begin position="476"/>
        <end position="495"/>
    </location>
</feature>
<dbReference type="Proteomes" id="UP000054549">
    <property type="component" value="Unassembled WGS sequence"/>
</dbReference>
<dbReference type="HOGENOM" id="CLU_342232_0_0_1"/>
<feature type="compositionally biased region" description="Low complexity" evidence="1">
    <location>
        <begin position="154"/>
        <end position="168"/>
    </location>
</feature>
<feature type="region of interest" description="Disordered" evidence="1">
    <location>
        <begin position="80"/>
        <end position="134"/>
    </location>
</feature>
<dbReference type="InParanoid" id="A0A0C2WJ64"/>
<keyword evidence="3" id="KW-1185">Reference proteome</keyword>
<feature type="compositionally biased region" description="Low complexity" evidence="1">
    <location>
        <begin position="496"/>
        <end position="515"/>
    </location>
</feature>
<feature type="compositionally biased region" description="Low complexity" evidence="1">
    <location>
        <begin position="103"/>
        <end position="113"/>
    </location>
</feature>
<organism evidence="2 3">
    <name type="scientific">Amanita muscaria (strain Koide BX008)</name>
    <dbReference type="NCBI Taxonomy" id="946122"/>
    <lineage>
        <taxon>Eukaryota</taxon>
        <taxon>Fungi</taxon>
        <taxon>Dikarya</taxon>
        <taxon>Basidiomycota</taxon>
        <taxon>Agaricomycotina</taxon>
        <taxon>Agaricomycetes</taxon>
        <taxon>Agaricomycetidae</taxon>
        <taxon>Agaricales</taxon>
        <taxon>Pluteineae</taxon>
        <taxon>Amanitaceae</taxon>
        <taxon>Amanita</taxon>
    </lineage>
</organism>
<dbReference type="AlphaFoldDB" id="A0A0C2WJ64"/>
<proteinExistence type="predicted"/>
<feature type="compositionally biased region" description="Acidic residues" evidence="1">
    <location>
        <begin position="519"/>
        <end position="530"/>
    </location>
</feature>
<name>A0A0C2WJ64_AMAMK</name>
<evidence type="ECO:0000313" key="3">
    <source>
        <dbReference type="Proteomes" id="UP000054549"/>
    </source>
</evidence>
<feature type="region of interest" description="Disordered" evidence="1">
    <location>
        <begin position="152"/>
        <end position="196"/>
    </location>
</feature>
<gene>
    <name evidence="2" type="ORF">M378DRAFT_13470</name>
</gene>
<feature type="compositionally biased region" description="Polar residues" evidence="1">
    <location>
        <begin position="85"/>
        <end position="95"/>
    </location>
</feature>